<dbReference type="Proteomes" id="UP001374535">
    <property type="component" value="Chromosome 10"/>
</dbReference>
<feature type="transmembrane region" description="Helical" evidence="1">
    <location>
        <begin position="20"/>
        <end position="42"/>
    </location>
</feature>
<dbReference type="EMBL" id="CP144691">
    <property type="protein sequence ID" value="WVY93903.1"/>
    <property type="molecule type" value="Genomic_DNA"/>
</dbReference>
<dbReference type="AlphaFoldDB" id="A0AAQ3RFU4"/>
<accession>A0AAQ3RFU4</accession>
<protein>
    <submittedName>
        <fullName evidence="2">Uncharacterized protein</fullName>
    </submittedName>
</protein>
<reference evidence="2 3" key="1">
    <citation type="journal article" date="2023" name="Life. Sci Alliance">
        <title>Evolutionary insights into 3D genome organization and epigenetic landscape of Vigna mungo.</title>
        <authorList>
            <person name="Junaid A."/>
            <person name="Singh B."/>
            <person name="Bhatia S."/>
        </authorList>
    </citation>
    <scope>NUCLEOTIDE SEQUENCE [LARGE SCALE GENOMIC DNA]</scope>
    <source>
        <strain evidence="2">Urdbean</strain>
    </source>
</reference>
<proteinExistence type="predicted"/>
<keyword evidence="1" id="KW-0812">Transmembrane</keyword>
<name>A0AAQ3RFU4_VIGMU</name>
<sequence length="136" mass="15246">MVPLQLKRMKRDTQIHISYLALYSTLLTPIISLYINIFLLFLFCYSDFQTKMPFFRAASQVFAIYTFIFAIFSPPLLQAHSLSLAPAPAPSSDGNSLIQTFSPSPCQTISNVVLHSILKFLHVSEKLLCFISAPLG</sequence>
<keyword evidence="1" id="KW-0472">Membrane</keyword>
<evidence type="ECO:0000313" key="3">
    <source>
        <dbReference type="Proteomes" id="UP001374535"/>
    </source>
</evidence>
<keyword evidence="1" id="KW-1133">Transmembrane helix</keyword>
<evidence type="ECO:0000256" key="1">
    <source>
        <dbReference type="SAM" id="Phobius"/>
    </source>
</evidence>
<organism evidence="2 3">
    <name type="scientific">Vigna mungo</name>
    <name type="common">Black gram</name>
    <name type="synonym">Phaseolus mungo</name>
    <dbReference type="NCBI Taxonomy" id="3915"/>
    <lineage>
        <taxon>Eukaryota</taxon>
        <taxon>Viridiplantae</taxon>
        <taxon>Streptophyta</taxon>
        <taxon>Embryophyta</taxon>
        <taxon>Tracheophyta</taxon>
        <taxon>Spermatophyta</taxon>
        <taxon>Magnoliopsida</taxon>
        <taxon>eudicotyledons</taxon>
        <taxon>Gunneridae</taxon>
        <taxon>Pentapetalae</taxon>
        <taxon>rosids</taxon>
        <taxon>fabids</taxon>
        <taxon>Fabales</taxon>
        <taxon>Fabaceae</taxon>
        <taxon>Papilionoideae</taxon>
        <taxon>50 kb inversion clade</taxon>
        <taxon>NPAAA clade</taxon>
        <taxon>indigoferoid/millettioid clade</taxon>
        <taxon>Phaseoleae</taxon>
        <taxon>Vigna</taxon>
    </lineage>
</organism>
<keyword evidence="3" id="KW-1185">Reference proteome</keyword>
<feature type="transmembrane region" description="Helical" evidence="1">
    <location>
        <begin position="54"/>
        <end position="72"/>
    </location>
</feature>
<gene>
    <name evidence="2" type="ORF">V8G54_032991</name>
</gene>
<evidence type="ECO:0000313" key="2">
    <source>
        <dbReference type="EMBL" id="WVY93903.1"/>
    </source>
</evidence>